<protein>
    <submittedName>
        <fullName evidence="2">Uncharacterized protein</fullName>
    </submittedName>
</protein>
<dbReference type="Gramene" id="KGN54117">
    <property type="protein sequence ID" value="KGN54117"/>
    <property type="gene ID" value="Csa_4G286410"/>
</dbReference>
<evidence type="ECO:0000256" key="1">
    <source>
        <dbReference type="SAM" id="MobiDB-lite"/>
    </source>
</evidence>
<organism evidence="2 3">
    <name type="scientific">Cucumis sativus</name>
    <name type="common">Cucumber</name>
    <dbReference type="NCBI Taxonomy" id="3659"/>
    <lineage>
        <taxon>Eukaryota</taxon>
        <taxon>Viridiplantae</taxon>
        <taxon>Streptophyta</taxon>
        <taxon>Embryophyta</taxon>
        <taxon>Tracheophyta</taxon>
        <taxon>Spermatophyta</taxon>
        <taxon>Magnoliopsida</taxon>
        <taxon>eudicotyledons</taxon>
        <taxon>Gunneridae</taxon>
        <taxon>Pentapetalae</taxon>
        <taxon>rosids</taxon>
        <taxon>fabids</taxon>
        <taxon>Cucurbitales</taxon>
        <taxon>Cucurbitaceae</taxon>
        <taxon>Benincaseae</taxon>
        <taxon>Cucumis</taxon>
    </lineage>
</organism>
<feature type="region of interest" description="Disordered" evidence="1">
    <location>
        <begin position="1"/>
        <end position="20"/>
    </location>
</feature>
<name>A0A0A0L0J5_CUCSA</name>
<dbReference type="AlphaFoldDB" id="A0A0A0L0J5"/>
<dbReference type="EMBL" id="CM002925">
    <property type="protein sequence ID" value="KGN54117.1"/>
    <property type="molecule type" value="Genomic_DNA"/>
</dbReference>
<dbReference type="Proteomes" id="UP000029981">
    <property type="component" value="Chromosome 4"/>
</dbReference>
<reference evidence="2 3" key="2">
    <citation type="journal article" date="2009" name="PLoS ONE">
        <title>An integrated genetic and cytogenetic map of the cucumber genome.</title>
        <authorList>
            <person name="Ren Y."/>
            <person name="Zhang Z."/>
            <person name="Liu J."/>
            <person name="Staub J.E."/>
            <person name="Han Y."/>
            <person name="Cheng Z."/>
            <person name="Li X."/>
            <person name="Lu J."/>
            <person name="Miao H."/>
            <person name="Kang H."/>
            <person name="Xie B."/>
            <person name="Gu X."/>
            <person name="Wang X."/>
            <person name="Du Y."/>
            <person name="Jin W."/>
            <person name="Huang S."/>
        </authorList>
    </citation>
    <scope>NUCLEOTIDE SEQUENCE [LARGE SCALE GENOMIC DNA]</scope>
    <source>
        <strain evidence="3">cv. 9930</strain>
    </source>
</reference>
<evidence type="ECO:0000313" key="2">
    <source>
        <dbReference type="EMBL" id="KGN54117.1"/>
    </source>
</evidence>
<sequence length="67" mass="7661">MEYGQRQTTSSARAKTNHSLPNVPYDICLHLQWSEGIQKLVIQKVIVLHNWNIPQRLAESSKISSLC</sequence>
<reference evidence="2 3" key="3">
    <citation type="journal article" date="2010" name="BMC Genomics">
        <title>Transcriptome sequencing and comparative analysis of cucumber flowers with different sex types.</title>
        <authorList>
            <person name="Guo S."/>
            <person name="Zheng Y."/>
            <person name="Joung J.G."/>
            <person name="Liu S."/>
            <person name="Zhang Z."/>
            <person name="Crasta O.R."/>
            <person name="Sobral B.W."/>
            <person name="Xu Y."/>
            <person name="Huang S."/>
            <person name="Fei Z."/>
        </authorList>
    </citation>
    <scope>NUCLEOTIDE SEQUENCE [LARGE SCALE GENOMIC DNA]</scope>
    <source>
        <strain evidence="3">cv. 9930</strain>
    </source>
</reference>
<proteinExistence type="predicted"/>
<gene>
    <name evidence="2" type="ORF">Csa_4G286410</name>
</gene>
<keyword evidence="3" id="KW-1185">Reference proteome</keyword>
<reference evidence="2 3" key="1">
    <citation type="journal article" date="2009" name="Nat. Genet.">
        <title>The genome of the cucumber, Cucumis sativus L.</title>
        <authorList>
            <person name="Huang S."/>
            <person name="Li R."/>
            <person name="Zhang Z."/>
            <person name="Li L."/>
            <person name="Gu X."/>
            <person name="Fan W."/>
            <person name="Lucas W.J."/>
            <person name="Wang X."/>
            <person name="Xie B."/>
            <person name="Ni P."/>
            <person name="Ren Y."/>
            <person name="Zhu H."/>
            <person name="Li J."/>
            <person name="Lin K."/>
            <person name="Jin W."/>
            <person name="Fei Z."/>
            <person name="Li G."/>
            <person name="Staub J."/>
            <person name="Kilian A."/>
            <person name="van der Vossen E.A."/>
            <person name="Wu Y."/>
            <person name="Guo J."/>
            <person name="He J."/>
            <person name="Jia Z."/>
            <person name="Ren Y."/>
            <person name="Tian G."/>
            <person name="Lu Y."/>
            <person name="Ruan J."/>
            <person name="Qian W."/>
            <person name="Wang M."/>
            <person name="Huang Q."/>
            <person name="Li B."/>
            <person name="Xuan Z."/>
            <person name="Cao J."/>
            <person name="Asan"/>
            <person name="Wu Z."/>
            <person name="Zhang J."/>
            <person name="Cai Q."/>
            <person name="Bai Y."/>
            <person name="Zhao B."/>
            <person name="Han Y."/>
            <person name="Li Y."/>
            <person name="Li X."/>
            <person name="Wang S."/>
            <person name="Shi Q."/>
            <person name="Liu S."/>
            <person name="Cho W.K."/>
            <person name="Kim J.Y."/>
            <person name="Xu Y."/>
            <person name="Heller-Uszynska K."/>
            <person name="Miao H."/>
            <person name="Cheng Z."/>
            <person name="Zhang S."/>
            <person name="Wu J."/>
            <person name="Yang Y."/>
            <person name="Kang H."/>
            <person name="Li M."/>
            <person name="Liang H."/>
            <person name="Ren X."/>
            <person name="Shi Z."/>
            <person name="Wen M."/>
            <person name="Jian M."/>
            <person name="Yang H."/>
            <person name="Zhang G."/>
            <person name="Yang Z."/>
            <person name="Chen R."/>
            <person name="Liu S."/>
            <person name="Li J."/>
            <person name="Ma L."/>
            <person name="Liu H."/>
            <person name="Zhou Y."/>
            <person name="Zhao J."/>
            <person name="Fang X."/>
            <person name="Li G."/>
            <person name="Fang L."/>
            <person name="Li Y."/>
            <person name="Liu D."/>
            <person name="Zheng H."/>
            <person name="Zhang Y."/>
            <person name="Qin N."/>
            <person name="Li Z."/>
            <person name="Yang G."/>
            <person name="Yang S."/>
            <person name="Bolund L."/>
            <person name="Kristiansen K."/>
            <person name="Zheng H."/>
            <person name="Li S."/>
            <person name="Zhang X."/>
            <person name="Yang H."/>
            <person name="Wang J."/>
            <person name="Sun R."/>
            <person name="Zhang B."/>
            <person name="Jiang S."/>
            <person name="Wang J."/>
            <person name="Du Y."/>
            <person name="Li S."/>
        </authorList>
    </citation>
    <scope>NUCLEOTIDE SEQUENCE [LARGE SCALE GENOMIC DNA]</scope>
    <source>
        <strain evidence="3">cv. 9930</strain>
    </source>
</reference>
<evidence type="ECO:0000313" key="3">
    <source>
        <dbReference type="Proteomes" id="UP000029981"/>
    </source>
</evidence>
<reference evidence="2 3" key="4">
    <citation type="journal article" date="2011" name="BMC Genomics">
        <title>RNA-Seq improves annotation of protein-coding genes in the cucumber genome.</title>
        <authorList>
            <person name="Li Z."/>
            <person name="Zhang Z."/>
            <person name="Yan P."/>
            <person name="Huang S."/>
            <person name="Fei Z."/>
            <person name="Lin K."/>
        </authorList>
    </citation>
    <scope>NUCLEOTIDE SEQUENCE [LARGE SCALE GENOMIC DNA]</scope>
    <source>
        <strain evidence="3">cv. 9930</strain>
    </source>
</reference>
<accession>A0A0A0L0J5</accession>